<dbReference type="PRINTS" id="PR00598">
    <property type="entry name" value="HTHMARR"/>
</dbReference>
<gene>
    <name evidence="2" type="ORF">ALO75_03148</name>
</gene>
<dbReference type="Proteomes" id="UP000051335">
    <property type="component" value="Unassembled WGS sequence"/>
</dbReference>
<accession>A0A0P9N356</accession>
<dbReference type="AlphaFoldDB" id="A0A0P9N356"/>
<name>A0A0P9N356_9PSED</name>
<evidence type="ECO:0000313" key="3">
    <source>
        <dbReference type="Proteomes" id="UP000051335"/>
    </source>
</evidence>
<organism evidence="2 3">
    <name type="scientific">Pseudomonas syringae pv. coryli</name>
    <dbReference type="NCBI Taxonomy" id="317659"/>
    <lineage>
        <taxon>Bacteria</taxon>
        <taxon>Pseudomonadati</taxon>
        <taxon>Pseudomonadota</taxon>
        <taxon>Gammaproteobacteria</taxon>
        <taxon>Pseudomonadales</taxon>
        <taxon>Pseudomonadaceae</taxon>
        <taxon>Pseudomonas</taxon>
    </lineage>
</organism>
<reference evidence="2 3" key="1">
    <citation type="submission" date="2015-09" db="EMBL/GenBank/DDBJ databases">
        <title>Genome announcement of multiple Pseudomonas syringae strains.</title>
        <authorList>
            <person name="Thakur S."/>
            <person name="Wang P.W."/>
            <person name="Gong Y."/>
            <person name="Weir B.S."/>
            <person name="Guttman D.S."/>
        </authorList>
    </citation>
    <scope>NUCLEOTIDE SEQUENCE [LARGE SCALE GENOMIC DNA]</scope>
    <source>
        <strain evidence="2 3">ICMP17001</strain>
    </source>
</reference>
<feature type="domain" description="HTH marR-type" evidence="1">
    <location>
        <begin position="3"/>
        <end position="136"/>
    </location>
</feature>
<dbReference type="PATRIC" id="fig|317659.3.peg.4891"/>
<dbReference type="Pfam" id="PF12802">
    <property type="entry name" value="MarR_2"/>
    <property type="match status" value="1"/>
</dbReference>
<evidence type="ECO:0000259" key="1">
    <source>
        <dbReference type="PROSITE" id="PS50995"/>
    </source>
</evidence>
<protein>
    <submittedName>
        <fullName evidence="2">Transcriptional regulator</fullName>
    </submittedName>
</protein>
<dbReference type="PANTHER" id="PTHR33164">
    <property type="entry name" value="TRANSCRIPTIONAL REGULATOR, MARR FAMILY"/>
    <property type="match status" value="1"/>
</dbReference>
<dbReference type="EMBL" id="LJQC01000871">
    <property type="protein sequence ID" value="KPW91769.1"/>
    <property type="molecule type" value="Genomic_DNA"/>
</dbReference>
<dbReference type="RefSeq" id="WP_024642061.1">
    <property type="nucleotide sequence ID" value="NZ_LJQC01000871.1"/>
</dbReference>
<comment type="caution">
    <text evidence="2">The sequence shown here is derived from an EMBL/GenBank/DDBJ whole genome shotgun (WGS) entry which is preliminary data.</text>
</comment>
<dbReference type="InterPro" id="IPR000835">
    <property type="entry name" value="HTH_MarR-typ"/>
</dbReference>
<dbReference type="InterPro" id="IPR036390">
    <property type="entry name" value="WH_DNA-bd_sf"/>
</dbReference>
<dbReference type="GO" id="GO:0003700">
    <property type="term" value="F:DNA-binding transcription factor activity"/>
    <property type="evidence" value="ECO:0007669"/>
    <property type="project" value="InterPro"/>
</dbReference>
<dbReference type="SUPFAM" id="SSF46785">
    <property type="entry name" value="Winged helix' DNA-binding domain"/>
    <property type="match status" value="1"/>
</dbReference>
<dbReference type="InterPro" id="IPR036388">
    <property type="entry name" value="WH-like_DNA-bd_sf"/>
</dbReference>
<dbReference type="PROSITE" id="PS50995">
    <property type="entry name" value="HTH_MARR_2"/>
    <property type="match status" value="1"/>
</dbReference>
<keyword evidence="3" id="KW-1185">Reference proteome</keyword>
<dbReference type="PANTHER" id="PTHR33164:SF43">
    <property type="entry name" value="HTH-TYPE TRANSCRIPTIONAL REPRESSOR YETL"/>
    <property type="match status" value="1"/>
</dbReference>
<dbReference type="SMART" id="SM00347">
    <property type="entry name" value="HTH_MARR"/>
    <property type="match status" value="1"/>
</dbReference>
<dbReference type="InterPro" id="IPR039422">
    <property type="entry name" value="MarR/SlyA-like"/>
</dbReference>
<proteinExistence type="predicted"/>
<dbReference type="GO" id="GO:0006950">
    <property type="term" value="P:response to stress"/>
    <property type="evidence" value="ECO:0007669"/>
    <property type="project" value="TreeGrafter"/>
</dbReference>
<evidence type="ECO:0000313" key="2">
    <source>
        <dbReference type="EMBL" id="KPW91769.1"/>
    </source>
</evidence>
<sequence length="142" mass="15808">MYSDFLNFKLDMASALLMERANVVYRDHWDLDVRGLRVLRLIQACPDITPKEVSARAMLEKTLLSKTLALLESRALISRHTHPVDRRSVGLRSTALGAQIAEDSSIVGADLEKRLIGSLSPQERETLDALLSKLVNSLLPLS</sequence>
<dbReference type="Gene3D" id="1.10.10.10">
    <property type="entry name" value="Winged helix-like DNA-binding domain superfamily/Winged helix DNA-binding domain"/>
    <property type="match status" value="1"/>
</dbReference>